<feature type="binding site" evidence="8">
    <location>
        <position position="252"/>
    </location>
    <ligand>
        <name>Zn(2+)</name>
        <dbReference type="ChEBI" id="CHEBI:29105"/>
        <label>2</label>
    </ligand>
</feature>
<dbReference type="Gene3D" id="3.40.720.10">
    <property type="entry name" value="Alkaline Phosphatase, subunit A"/>
    <property type="match status" value="1"/>
</dbReference>
<dbReference type="PRINTS" id="PR00113">
    <property type="entry name" value="ALKPHPHTASE"/>
</dbReference>
<evidence type="ECO:0000256" key="3">
    <source>
        <dbReference type="ARBA" id="ARBA00022723"/>
    </source>
</evidence>
<feature type="binding site" evidence="8">
    <location>
        <position position="291"/>
    </location>
    <ligand>
        <name>Zn(2+)</name>
        <dbReference type="ChEBI" id="CHEBI:29105"/>
        <label>2</label>
    </ligand>
</feature>
<feature type="binding site" evidence="8">
    <location>
        <position position="14"/>
    </location>
    <ligand>
        <name>Zn(2+)</name>
        <dbReference type="ChEBI" id="CHEBI:29105"/>
        <label>2</label>
    </ligand>
</feature>
<dbReference type="InterPro" id="IPR001952">
    <property type="entry name" value="Alkaline_phosphatase"/>
</dbReference>
<keyword evidence="6 8" id="KW-0460">Magnesium</keyword>
<evidence type="ECO:0000256" key="7">
    <source>
        <dbReference type="PIRSR" id="PIRSR601952-1"/>
    </source>
</evidence>
<dbReference type="PANTHER" id="PTHR11596:SF5">
    <property type="entry name" value="ALKALINE PHOSPHATASE"/>
    <property type="match status" value="1"/>
</dbReference>
<dbReference type="InterPro" id="IPR042085">
    <property type="entry name" value="Ap_crown"/>
</dbReference>
<feature type="binding site" evidence="8">
    <location>
        <position position="14"/>
    </location>
    <ligand>
        <name>Mg(2+)</name>
        <dbReference type="ChEBI" id="CHEBI:18420"/>
    </ligand>
</feature>
<keyword evidence="3 8" id="KW-0479">Metal-binding</keyword>
<evidence type="ECO:0000256" key="2">
    <source>
        <dbReference type="ARBA" id="ARBA00022553"/>
    </source>
</evidence>
<keyword evidence="4" id="KW-0378">Hydrolase</keyword>
<feature type="binding site" evidence="8">
    <location>
        <position position="412"/>
    </location>
    <ligand>
        <name>Zn(2+)</name>
        <dbReference type="ChEBI" id="CHEBI:29105"/>
        <label>2</label>
    </ligand>
</feature>
<comment type="cofactor">
    <cofactor evidence="8">
        <name>Zn(2+)</name>
        <dbReference type="ChEBI" id="CHEBI:29105"/>
    </cofactor>
    <text evidence="8">Binds 2 Zn(2+) ions.</text>
</comment>
<gene>
    <name evidence="10" type="ORF">IAA93_01670</name>
</gene>
<sequence length="450" mass="47816">MAQDLKYVFMFIGDGMGMAQVDGTEMFLAARDSVIGARPLCFTRFPVATMVTTYSASNSVTDSAAGGTALACGEKTANGVIGMAADGRTPLTSIAAQAKGHGCRVGIVTSVSIDHATPAAFYANQPDRDMYYEIACQLPASGFDFFGGSGFLDPDGSGSGDDDATPVATLLDEAGYTVCLGMDEYRASDAGDKVIVLSDDPTAKSLTSAIDRRHGDMTLRQLTEAAVETLAGDSDDPFFLMVEGGKIDWSCHSNDAGAVFHEVLDLDSAVMVAYDFYLRHPDETAIIVTADHETGGLAIGNGGYTLALRHLASQRLSVEELSARLNAMSGSRRQTPAWDEIKDFLRTNLGFWQTVELTADEEAALRKEYEAMFVAHNAASEASLYSTNARFAATAIGILDAKAHISWASGDHSAGYVPLFAIGRGTEAMTHKLDNTDIPRILARLAGYGE</sequence>
<comment type="similarity">
    <text evidence="1 9">Belongs to the alkaline phosphatase family.</text>
</comment>
<feature type="binding site" evidence="8">
    <location>
        <position position="115"/>
    </location>
    <ligand>
        <name>Mg(2+)</name>
        <dbReference type="ChEBI" id="CHEBI:18420"/>
    </ligand>
</feature>
<dbReference type="EMBL" id="DWUP01000032">
    <property type="protein sequence ID" value="HJD52426.1"/>
    <property type="molecule type" value="Genomic_DNA"/>
</dbReference>
<dbReference type="GO" id="GO:0046872">
    <property type="term" value="F:metal ion binding"/>
    <property type="evidence" value="ECO:0007669"/>
    <property type="project" value="UniProtKB-KW"/>
</dbReference>
<keyword evidence="5 8" id="KW-0862">Zinc</keyword>
<dbReference type="SUPFAM" id="SSF53649">
    <property type="entry name" value="Alkaline phosphatase-like"/>
    <property type="match status" value="1"/>
</dbReference>
<keyword evidence="2" id="KW-0597">Phosphoprotein</keyword>
<evidence type="ECO:0000313" key="11">
    <source>
        <dbReference type="Proteomes" id="UP000787625"/>
    </source>
</evidence>
<dbReference type="InterPro" id="IPR017850">
    <property type="entry name" value="Alkaline_phosphatase_core_sf"/>
</dbReference>
<evidence type="ECO:0000256" key="5">
    <source>
        <dbReference type="ARBA" id="ARBA00022833"/>
    </source>
</evidence>
<evidence type="ECO:0000256" key="1">
    <source>
        <dbReference type="ARBA" id="ARBA00005984"/>
    </source>
</evidence>
<protein>
    <submittedName>
        <fullName evidence="10">Alkaline phosphatase</fullName>
    </submittedName>
</protein>
<dbReference type="AlphaFoldDB" id="A0A9D2UHE7"/>
<reference evidence="10" key="2">
    <citation type="submission" date="2021-04" db="EMBL/GenBank/DDBJ databases">
        <authorList>
            <person name="Gilroy R."/>
        </authorList>
    </citation>
    <scope>NUCLEOTIDE SEQUENCE</scope>
    <source>
        <strain evidence="10">MalCec1-1739</strain>
    </source>
</reference>
<dbReference type="Pfam" id="PF00245">
    <property type="entry name" value="Alk_phosphatase"/>
    <property type="match status" value="2"/>
</dbReference>
<dbReference type="Proteomes" id="UP000787625">
    <property type="component" value="Unassembled WGS sequence"/>
</dbReference>
<evidence type="ECO:0000256" key="9">
    <source>
        <dbReference type="RuleBase" id="RU003946"/>
    </source>
</evidence>
<comment type="cofactor">
    <cofactor evidence="8">
        <name>Mg(2+)</name>
        <dbReference type="ChEBI" id="CHEBI:18420"/>
    </cofactor>
    <text evidence="8">Binds 1 Mg(2+) ion.</text>
</comment>
<organism evidence="10 11">
    <name type="scientific">Candidatus Avibacteroides avistercoris</name>
    <dbReference type="NCBI Taxonomy" id="2840690"/>
    <lineage>
        <taxon>Bacteria</taxon>
        <taxon>Pseudomonadati</taxon>
        <taxon>Bacteroidota</taxon>
        <taxon>Bacteroidia</taxon>
        <taxon>Bacteroidales</taxon>
        <taxon>Bacteroidaceae</taxon>
        <taxon>Bacteroidaceae incertae sedis</taxon>
        <taxon>Candidatus Avibacteroides</taxon>
    </lineage>
</organism>
<evidence type="ECO:0000256" key="4">
    <source>
        <dbReference type="ARBA" id="ARBA00022801"/>
    </source>
</evidence>
<name>A0A9D2UHE7_9BACT</name>
<evidence type="ECO:0000256" key="8">
    <source>
        <dbReference type="PIRSR" id="PIRSR601952-2"/>
    </source>
</evidence>
<dbReference type="SMART" id="SM00098">
    <property type="entry name" value="alkPPc"/>
    <property type="match status" value="1"/>
</dbReference>
<dbReference type="GO" id="GO:0004035">
    <property type="term" value="F:alkaline phosphatase activity"/>
    <property type="evidence" value="ECO:0007669"/>
    <property type="project" value="TreeGrafter"/>
</dbReference>
<accession>A0A9D2UHE7</accession>
<feature type="active site" description="Phosphoserine intermediate" evidence="7">
    <location>
        <position position="63"/>
    </location>
</feature>
<dbReference type="PANTHER" id="PTHR11596">
    <property type="entry name" value="ALKALINE PHOSPHATASE"/>
    <property type="match status" value="1"/>
</dbReference>
<proteinExistence type="inferred from homology"/>
<dbReference type="Gene3D" id="1.10.1200.140">
    <property type="entry name" value="Alkaline phosphatase, crown domain"/>
    <property type="match status" value="1"/>
</dbReference>
<feature type="binding site" evidence="8">
    <location>
        <position position="243"/>
    </location>
    <ligand>
        <name>Mg(2+)</name>
        <dbReference type="ChEBI" id="CHEBI:18420"/>
    </ligand>
</feature>
<evidence type="ECO:0000256" key="6">
    <source>
        <dbReference type="ARBA" id="ARBA00022842"/>
    </source>
</evidence>
<reference evidence="10" key="1">
    <citation type="journal article" date="2021" name="PeerJ">
        <title>Extensive microbial diversity within the chicken gut microbiome revealed by metagenomics and culture.</title>
        <authorList>
            <person name="Gilroy R."/>
            <person name="Ravi A."/>
            <person name="Getino M."/>
            <person name="Pursley I."/>
            <person name="Horton D.L."/>
            <person name="Alikhan N.F."/>
            <person name="Baker D."/>
            <person name="Gharbi K."/>
            <person name="Hall N."/>
            <person name="Watson M."/>
            <person name="Adriaenssens E.M."/>
            <person name="Foster-Nyarko E."/>
            <person name="Jarju S."/>
            <person name="Secka A."/>
            <person name="Antonio M."/>
            <person name="Oren A."/>
            <person name="Chaudhuri R.R."/>
            <person name="La Ragione R."/>
            <person name="Hildebrand F."/>
            <person name="Pallen M.J."/>
        </authorList>
    </citation>
    <scope>NUCLEOTIDE SEQUENCE</scope>
    <source>
        <strain evidence="10">MalCec1-1739</strain>
    </source>
</reference>
<feature type="binding site" evidence="8">
    <location>
        <position position="117"/>
    </location>
    <ligand>
        <name>Mg(2+)</name>
        <dbReference type="ChEBI" id="CHEBI:18420"/>
    </ligand>
</feature>
<dbReference type="PROSITE" id="PS00123">
    <property type="entry name" value="ALKALINE_PHOSPHATASE"/>
    <property type="match status" value="1"/>
</dbReference>
<feature type="binding site" evidence="8">
    <location>
        <position position="292"/>
    </location>
    <ligand>
        <name>Zn(2+)</name>
        <dbReference type="ChEBI" id="CHEBI:29105"/>
        <label>2</label>
    </ligand>
</feature>
<dbReference type="InterPro" id="IPR018299">
    <property type="entry name" value="Alkaline_phosphatase_AS"/>
</dbReference>
<comment type="caution">
    <text evidence="10">The sequence shown here is derived from an EMBL/GenBank/DDBJ whole genome shotgun (WGS) entry which is preliminary data.</text>
</comment>
<feature type="binding site" evidence="8">
    <location>
        <position position="248"/>
    </location>
    <ligand>
        <name>Zn(2+)</name>
        <dbReference type="ChEBI" id="CHEBI:29105"/>
        <label>2</label>
    </ligand>
</feature>
<evidence type="ECO:0000313" key="10">
    <source>
        <dbReference type="EMBL" id="HJD52426.1"/>
    </source>
</evidence>
<dbReference type="CDD" id="cd16012">
    <property type="entry name" value="ALP"/>
    <property type="match status" value="1"/>
</dbReference>